<dbReference type="PANTHER" id="PTHR30266:SF2">
    <property type="entry name" value="LARGE-CONDUCTANCE MECHANOSENSITIVE CHANNEL"/>
    <property type="match status" value="1"/>
</dbReference>
<comment type="subunit">
    <text evidence="10">Homopentamer.</text>
</comment>
<evidence type="ECO:0000256" key="6">
    <source>
        <dbReference type="ARBA" id="ARBA00022989"/>
    </source>
</evidence>
<organism evidence="11 12">
    <name type="scientific">Microbacterium thalassium</name>
    <dbReference type="NCBI Taxonomy" id="362649"/>
    <lineage>
        <taxon>Bacteria</taxon>
        <taxon>Bacillati</taxon>
        <taxon>Actinomycetota</taxon>
        <taxon>Actinomycetes</taxon>
        <taxon>Micrococcales</taxon>
        <taxon>Microbacteriaceae</taxon>
        <taxon>Microbacterium</taxon>
    </lineage>
</organism>
<evidence type="ECO:0000256" key="8">
    <source>
        <dbReference type="ARBA" id="ARBA00023136"/>
    </source>
</evidence>
<keyword evidence="4 10" id="KW-1003">Cell membrane</keyword>
<dbReference type="InterPro" id="IPR019823">
    <property type="entry name" value="Mechanosensitive_channel_CS"/>
</dbReference>
<comment type="similarity">
    <text evidence="2 10">Belongs to the MscL family.</text>
</comment>
<evidence type="ECO:0000256" key="2">
    <source>
        <dbReference type="ARBA" id="ARBA00007254"/>
    </source>
</evidence>
<gene>
    <name evidence="10" type="primary">mscL</name>
    <name evidence="11" type="ORF">HD594_002828</name>
</gene>
<dbReference type="EMBL" id="JACHML010000001">
    <property type="protein sequence ID" value="MBB6392515.1"/>
    <property type="molecule type" value="Genomic_DNA"/>
</dbReference>
<keyword evidence="6 10" id="KW-1133">Transmembrane helix</keyword>
<comment type="subcellular location">
    <subcellularLocation>
        <location evidence="1 10">Cell membrane</location>
        <topology evidence="1 10">Multi-pass membrane protein</topology>
    </subcellularLocation>
</comment>
<comment type="caution">
    <text evidence="11">The sequence shown here is derived from an EMBL/GenBank/DDBJ whole genome shotgun (WGS) entry which is preliminary data.</text>
</comment>
<dbReference type="SUPFAM" id="SSF81330">
    <property type="entry name" value="Gated mechanosensitive channel"/>
    <property type="match status" value="1"/>
</dbReference>
<name>A0A7X0FSU7_9MICO</name>
<dbReference type="AlphaFoldDB" id="A0A7X0FSU7"/>
<dbReference type="InterPro" id="IPR037673">
    <property type="entry name" value="MSC/AndL"/>
</dbReference>
<evidence type="ECO:0000256" key="10">
    <source>
        <dbReference type="HAMAP-Rule" id="MF_00115"/>
    </source>
</evidence>
<dbReference type="GO" id="GO:0008381">
    <property type="term" value="F:mechanosensitive monoatomic ion channel activity"/>
    <property type="evidence" value="ECO:0007669"/>
    <property type="project" value="UniProtKB-UniRule"/>
</dbReference>
<dbReference type="InterPro" id="IPR036019">
    <property type="entry name" value="MscL_channel"/>
</dbReference>
<evidence type="ECO:0000256" key="1">
    <source>
        <dbReference type="ARBA" id="ARBA00004651"/>
    </source>
</evidence>
<feature type="transmembrane region" description="Helical" evidence="10">
    <location>
        <begin position="69"/>
        <end position="92"/>
    </location>
</feature>
<sequence>MIKGFKEFILRGNVIDLAVAVVIGAAFTGIVTALVDGFVNPLIGAVFQVGDLSGWVIEIPTLTGATSTIAIGSIFGAIVNFLAVAVVVYFVLVYPMNRIKERAEARAGVETSPEEPGLPTEQQLLVEIRDLLAQREDARER</sequence>
<dbReference type="NCBIfam" id="TIGR00220">
    <property type="entry name" value="mscL"/>
    <property type="match status" value="1"/>
</dbReference>
<dbReference type="Proteomes" id="UP000537775">
    <property type="component" value="Unassembled WGS sequence"/>
</dbReference>
<accession>A0A7X0FSU7</accession>
<dbReference type="RefSeq" id="WP_184751572.1">
    <property type="nucleotide sequence ID" value="NZ_BAAAJR010000001.1"/>
</dbReference>
<evidence type="ECO:0000256" key="3">
    <source>
        <dbReference type="ARBA" id="ARBA00022448"/>
    </source>
</evidence>
<proteinExistence type="inferred from homology"/>
<feature type="transmembrane region" description="Helical" evidence="10">
    <location>
        <begin position="12"/>
        <end position="35"/>
    </location>
</feature>
<dbReference type="PANTHER" id="PTHR30266">
    <property type="entry name" value="MECHANOSENSITIVE CHANNEL MSCL"/>
    <property type="match status" value="1"/>
</dbReference>
<evidence type="ECO:0000256" key="4">
    <source>
        <dbReference type="ARBA" id="ARBA00022475"/>
    </source>
</evidence>
<dbReference type="PRINTS" id="PR01264">
    <property type="entry name" value="MECHCHANNEL"/>
</dbReference>
<evidence type="ECO:0000313" key="12">
    <source>
        <dbReference type="Proteomes" id="UP000537775"/>
    </source>
</evidence>
<evidence type="ECO:0000256" key="5">
    <source>
        <dbReference type="ARBA" id="ARBA00022692"/>
    </source>
</evidence>
<dbReference type="PROSITE" id="PS01327">
    <property type="entry name" value="MSCL"/>
    <property type="match status" value="1"/>
</dbReference>
<protein>
    <recommendedName>
        <fullName evidence="10">Large-conductance mechanosensitive channel</fullName>
    </recommendedName>
</protein>
<keyword evidence="5 10" id="KW-0812">Transmembrane</keyword>
<dbReference type="InterPro" id="IPR001185">
    <property type="entry name" value="MS_channel"/>
</dbReference>
<dbReference type="GO" id="GO:0005886">
    <property type="term" value="C:plasma membrane"/>
    <property type="evidence" value="ECO:0007669"/>
    <property type="project" value="UniProtKB-SubCell"/>
</dbReference>
<dbReference type="HAMAP" id="MF_00115">
    <property type="entry name" value="MscL"/>
    <property type="match status" value="1"/>
</dbReference>
<comment type="function">
    <text evidence="10">Channel that opens in response to stretch forces in the membrane lipid bilayer. May participate in the regulation of osmotic pressure changes within the cell.</text>
</comment>
<keyword evidence="3 10" id="KW-0813">Transport</keyword>
<evidence type="ECO:0000313" key="11">
    <source>
        <dbReference type="EMBL" id="MBB6392515.1"/>
    </source>
</evidence>
<reference evidence="11 12" key="1">
    <citation type="submission" date="2020-08" db="EMBL/GenBank/DDBJ databases">
        <title>Sequencing the genomes of 1000 actinobacteria strains.</title>
        <authorList>
            <person name="Klenk H.-P."/>
        </authorList>
    </citation>
    <scope>NUCLEOTIDE SEQUENCE [LARGE SCALE GENOMIC DNA]</scope>
    <source>
        <strain evidence="11 12">DSM 12511</strain>
    </source>
</reference>
<keyword evidence="9 10" id="KW-0407">Ion channel</keyword>
<keyword evidence="12" id="KW-1185">Reference proteome</keyword>
<evidence type="ECO:0000256" key="9">
    <source>
        <dbReference type="ARBA" id="ARBA00023303"/>
    </source>
</evidence>
<evidence type="ECO:0000256" key="7">
    <source>
        <dbReference type="ARBA" id="ARBA00023065"/>
    </source>
</evidence>
<dbReference type="Gene3D" id="1.10.1200.120">
    <property type="entry name" value="Large-conductance mechanosensitive channel, MscL, domain 1"/>
    <property type="match status" value="1"/>
</dbReference>
<keyword evidence="8 10" id="KW-0472">Membrane</keyword>
<keyword evidence="7 10" id="KW-0406">Ion transport</keyword>
<dbReference type="Pfam" id="PF01741">
    <property type="entry name" value="MscL"/>
    <property type="match status" value="1"/>
</dbReference>